<keyword evidence="3" id="KW-1185">Reference proteome</keyword>
<dbReference type="EMBL" id="WTYV01000002">
    <property type="protein sequence ID" value="MXO71319.1"/>
    <property type="molecule type" value="Genomic_DNA"/>
</dbReference>
<evidence type="ECO:0000313" key="2">
    <source>
        <dbReference type="EMBL" id="MXO71319.1"/>
    </source>
</evidence>
<organism evidence="2 3">
    <name type="scientific">Alteraurantiacibacter buctensis</name>
    <dbReference type="NCBI Taxonomy" id="1503981"/>
    <lineage>
        <taxon>Bacteria</taxon>
        <taxon>Pseudomonadati</taxon>
        <taxon>Pseudomonadota</taxon>
        <taxon>Alphaproteobacteria</taxon>
        <taxon>Sphingomonadales</taxon>
        <taxon>Erythrobacteraceae</taxon>
        <taxon>Alteraurantiacibacter</taxon>
    </lineage>
</organism>
<protein>
    <submittedName>
        <fullName evidence="2">DUF3592 domain-containing protein</fullName>
    </submittedName>
</protein>
<comment type="caution">
    <text evidence="2">The sequence shown here is derived from an EMBL/GenBank/DDBJ whole genome shotgun (WGS) entry which is preliminary data.</text>
</comment>
<evidence type="ECO:0000259" key="1">
    <source>
        <dbReference type="Pfam" id="PF12158"/>
    </source>
</evidence>
<dbReference type="Proteomes" id="UP000466966">
    <property type="component" value="Unassembled WGS sequence"/>
</dbReference>
<reference evidence="2 3" key="1">
    <citation type="submission" date="2019-12" db="EMBL/GenBank/DDBJ databases">
        <title>Genomic-based taxomic classification of the family Erythrobacteraceae.</title>
        <authorList>
            <person name="Xu L."/>
        </authorList>
    </citation>
    <scope>NUCLEOTIDE SEQUENCE [LARGE SCALE GENOMIC DNA]</scope>
    <source>
        <strain evidence="2 3">M0322</strain>
    </source>
</reference>
<name>A0A844YUT3_9SPHN</name>
<sequence length="116" mass="12534">MNKWVWAVLALVVVAGIGILIKQDMDYEAALTGQTTATITRTELITGAGDDDSESTHVYYSFAANGQQWEEFSILDDNQTAQFTAGQQYPLCYNPEDPSQTRLALQLGGQCPAAGG</sequence>
<proteinExistence type="predicted"/>
<dbReference type="AlphaFoldDB" id="A0A844YUT3"/>
<dbReference type="InterPro" id="IPR021994">
    <property type="entry name" value="DUF3592"/>
</dbReference>
<accession>A0A844YUT3</accession>
<evidence type="ECO:0000313" key="3">
    <source>
        <dbReference type="Proteomes" id="UP000466966"/>
    </source>
</evidence>
<gene>
    <name evidence="2" type="ORF">GRI99_06655</name>
</gene>
<dbReference type="RefSeq" id="WP_160771248.1">
    <property type="nucleotide sequence ID" value="NZ_WTYV01000002.1"/>
</dbReference>
<feature type="domain" description="DUF3592" evidence="1">
    <location>
        <begin position="35"/>
        <end position="104"/>
    </location>
</feature>
<dbReference type="Pfam" id="PF12158">
    <property type="entry name" value="DUF3592"/>
    <property type="match status" value="1"/>
</dbReference>